<comment type="similarity">
    <text evidence="7">Belongs to the velvet family. VeA subfamily.</text>
</comment>
<evidence type="ECO:0000256" key="1">
    <source>
        <dbReference type="ARBA" id="ARBA00004123"/>
    </source>
</evidence>
<keyword evidence="3" id="KW-0963">Cytoplasm</keyword>
<evidence type="ECO:0000256" key="2">
    <source>
        <dbReference type="ARBA" id="ARBA00004496"/>
    </source>
</evidence>
<dbReference type="PANTHER" id="PTHR33572:SF14">
    <property type="entry name" value="DEVELOPMENTAL AND SECONDARY METABOLISM REGULATOR VEA"/>
    <property type="match status" value="1"/>
</dbReference>
<dbReference type="GO" id="GO:0005737">
    <property type="term" value="C:cytoplasm"/>
    <property type="evidence" value="ECO:0007669"/>
    <property type="project" value="UniProtKB-SubCell"/>
</dbReference>
<feature type="compositionally biased region" description="Polar residues" evidence="8">
    <location>
        <begin position="578"/>
        <end position="590"/>
    </location>
</feature>
<protein>
    <recommendedName>
        <fullName evidence="9">Velvet domain-containing protein</fullName>
    </recommendedName>
</protein>
<evidence type="ECO:0000256" key="7">
    <source>
        <dbReference type="ARBA" id="ARBA00038005"/>
    </source>
</evidence>
<feature type="compositionally biased region" description="Pro residues" evidence="8">
    <location>
        <begin position="379"/>
        <end position="392"/>
    </location>
</feature>
<keyword evidence="11" id="KW-1185">Reference proteome</keyword>
<dbReference type="GO" id="GO:0051176">
    <property type="term" value="P:positive regulation of sulfur metabolic process"/>
    <property type="evidence" value="ECO:0007669"/>
    <property type="project" value="UniProtKB-ARBA"/>
</dbReference>
<feature type="compositionally biased region" description="Polar residues" evidence="8">
    <location>
        <begin position="447"/>
        <end position="473"/>
    </location>
</feature>
<name>A0AAV9JBX7_9PEZI</name>
<feature type="compositionally biased region" description="Low complexity" evidence="8">
    <location>
        <begin position="369"/>
        <end position="378"/>
    </location>
</feature>
<comment type="caution">
    <text evidence="10">The sequence shown here is derived from an EMBL/GenBank/DDBJ whole genome shotgun (WGS) entry which is preliminary data.</text>
</comment>
<dbReference type="Pfam" id="PF11754">
    <property type="entry name" value="Velvet"/>
    <property type="match status" value="2"/>
</dbReference>
<dbReference type="Gene3D" id="2.60.40.3960">
    <property type="entry name" value="Velvet domain"/>
    <property type="match status" value="1"/>
</dbReference>
<organism evidence="10 11">
    <name type="scientific">Oleoguttula mirabilis</name>
    <dbReference type="NCBI Taxonomy" id="1507867"/>
    <lineage>
        <taxon>Eukaryota</taxon>
        <taxon>Fungi</taxon>
        <taxon>Dikarya</taxon>
        <taxon>Ascomycota</taxon>
        <taxon>Pezizomycotina</taxon>
        <taxon>Dothideomycetes</taxon>
        <taxon>Dothideomycetidae</taxon>
        <taxon>Mycosphaerellales</taxon>
        <taxon>Teratosphaeriaceae</taxon>
        <taxon>Oleoguttula</taxon>
    </lineage>
</organism>
<dbReference type="Proteomes" id="UP001324427">
    <property type="component" value="Unassembled WGS sequence"/>
</dbReference>
<dbReference type="PANTHER" id="PTHR33572">
    <property type="entry name" value="SPORE DEVELOPMENT REGULATOR VOSA"/>
    <property type="match status" value="1"/>
</dbReference>
<dbReference type="GO" id="GO:0043455">
    <property type="term" value="P:regulation of secondary metabolic process"/>
    <property type="evidence" value="ECO:0007669"/>
    <property type="project" value="UniProtKB-ARBA"/>
</dbReference>
<evidence type="ECO:0000256" key="6">
    <source>
        <dbReference type="ARBA" id="ARBA00023242"/>
    </source>
</evidence>
<feature type="region of interest" description="Disordered" evidence="8">
    <location>
        <begin position="1"/>
        <end position="27"/>
    </location>
</feature>
<feature type="region of interest" description="Disordered" evidence="8">
    <location>
        <begin position="565"/>
        <end position="628"/>
    </location>
</feature>
<comment type="subcellular location">
    <subcellularLocation>
        <location evidence="2">Cytoplasm</location>
    </subcellularLocation>
    <subcellularLocation>
        <location evidence="1">Nucleus</location>
    </subcellularLocation>
</comment>
<gene>
    <name evidence="10" type="ORF">LTR36_006283</name>
</gene>
<dbReference type="GO" id="GO:0005634">
    <property type="term" value="C:nucleus"/>
    <property type="evidence" value="ECO:0007669"/>
    <property type="project" value="UniProtKB-SubCell"/>
</dbReference>
<dbReference type="FunFam" id="2.60.40.3960:FF:000001">
    <property type="entry name" value="Sexual development activator VeA"/>
    <property type="match status" value="1"/>
</dbReference>
<dbReference type="AlphaFoldDB" id="A0AAV9JBX7"/>
<evidence type="ECO:0000259" key="9">
    <source>
        <dbReference type="PROSITE" id="PS51821"/>
    </source>
</evidence>
<evidence type="ECO:0000256" key="3">
    <source>
        <dbReference type="ARBA" id="ARBA00022490"/>
    </source>
</evidence>
<dbReference type="InterPro" id="IPR037525">
    <property type="entry name" value="Velvet_dom"/>
</dbReference>
<feature type="compositionally biased region" description="Polar residues" evidence="8">
    <location>
        <begin position="312"/>
        <end position="326"/>
    </location>
</feature>
<reference evidence="10 11" key="1">
    <citation type="submission" date="2021-11" db="EMBL/GenBank/DDBJ databases">
        <title>Black yeast isolated from Biological Soil Crust.</title>
        <authorList>
            <person name="Kurbessoian T."/>
        </authorList>
    </citation>
    <scope>NUCLEOTIDE SEQUENCE [LARGE SCALE GENOMIC DNA]</scope>
    <source>
        <strain evidence="10 11">CCFEE 5522</strain>
    </source>
</reference>
<keyword evidence="6" id="KW-0539">Nucleus</keyword>
<feature type="region of interest" description="Disordered" evidence="8">
    <location>
        <begin position="226"/>
        <end position="545"/>
    </location>
</feature>
<dbReference type="PROSITE" id="PS51821">
    <property type="entry name" value="VELVET"/>
    <property type="match status" value="1"/>
</dbReference>
<evidence type="ECO:0000313" key="11">
    <source>
        <dbReference type="Proteomes" id="UP001324427"/>
    </source>
</evidence>
<sequence length="628" mass="68600">MDAPIKGCIPVDNETNSSASRSTRDGKQITYRLSVLQQPMRARACGSGAKSSADRRPVDPPPIVELKIFQGEAPEHDITYNMNANYFLFATLEQARPIAHGRMADDKSRLTVLTGTPVAGMVYLDRPTPAGYFIFPDLSVRHEGVYRLSFSLYEELKEPKDIDKADEASRPATPEAHVTHRLEVKSLPFVVYSAKKFPGLTESTSLSRMVAEQGCRVRIRRDVRMRRREAKDGGKDWDEYEDETAQARARMSATPDAASSYPTLPVPPGFADRTGRPRSASNTSHISFANPLSRRTSQQDMAQGYQPPFGTSPHTPQGAYAQSSPYGPSPNHQYPQPPYIQQQPAMQPPPLHHHAHSYPPPPAMPAPAAPHQSYYNYAPAPPPASLPQPQYAPPALESAPQPQRISVDYTGQDARRSSTQCSAPPPMPGFAPQATAPSYHPYGASHNGYQPSAPLPQQSMYPGQHQSFGSQEVYNRHPPPQPLQPPARASGATTPLSSRSFEHRAATSLPPLQMPVDMASRLEPSSPLTAAPPSSSFYSSTTTPIDAHKRSYGSVFNDRHLAQPLRQGARPGTPGYGPNTTYNGVTNASTAPDDGEDLTGDVGQLDDGMKYRRSDGRRITRHVPSYDG</sequence>
<feature type="compositionally biased region" description="Basic and acidic residues" evidence="8">
    <location>
        <begin position="607"/>
        <end position="618"/>
    </location>
</feature>
<feature type="domain" description="Velvet" evidence="9">
    <location>
        <begin position="26"/>
        <end position="220"/>
    </location>
</feature>
<keyword evidence="5" id="KW-0804">Transcription</keyword>
<feature type="compositionally biased region" description="Low complexity" evidence="8">
    <location>
        <begin position="330"/>
        <end position="345"/>
    </location>
</feature>
<evidence type="ECO:0000256" key="5">
    <source>
        <dbReference type="ARBA" id="ARBA00023163"/>
    </source>
</evidence>
<evidence type="ECO:0000256" key="8">
    <source>
        <dbReference type="SAM" id="MobiDB-lite"/>
    </source>
</evidence>
<dbReference type="InterPro" id="IPR021740">
    <property type="entry name" value="Velvet"/>
</dbReference>
<feature type="compositionally biased region" description="Pro residues" evidence="8">
    <location>
        <begin position="358"/>
        <end position="368"/>
    </location>
</feature>
<dbReference type="GO" id="GO:0034250">
    <property type="term" value="P:positive regulation of amide metabolic process"/>
    <property type="evidence" value="ECO:0007669"/>
    <property type="project" value="UniProtKB-ARBA"/>
</dbReference>
<evidence type="ECO:0000256" key="4">
    <source>
        <dbReference type="ARBA" id="ARBA00023015"/>
    </source>
</evidence>
<proteinExistence type="inferred from homology"/>
<dbReference type="InterPro" id="IPR038491">
    <property type="entry name" value="Velvet_dom_sf"/>
</dbReference>
<accession>A0AAV9JBX7</accession>
<keyword evidence="4" id="KW-0805">Transcription regulation</keyword>
<evidence type="ECO:0000313" key="10">
    <source>
        <dbReference type="EMBL" id="KAK4542711.1"/>
    </source>
</evidence>
<dbReference type="EMBL" id="JAVFHQ010000039">
    <property type="protein sequence ID" value="KAK4542711.1"/>
    <property type="molecule type" value="Genomic_DNA"/>
</dbReference>
<feature type="compositionally biased region" description="Low complexity" evidence="8">
    <location>
        <begin position="524"/>
        <end position="544"/>
    </location>
</feature>